<dbReference type="PANTHER" id="PTHR37743:SF1">
    <property type="entry name" value="ARM REPEAT SUPERFAMILY PROTEIN"/>
    <property type="match status" value="1"/>
</dbReference>
<dbReference type="AlphaFoldDB" id="A0A433QFS4"/>
<evidence type="ECO:0000313" key="2">
    <source>
        <dbReference type="Proteomes" id="UP000274822"/>
    </source>
</evidence>
<reference evidence="1 2" key="1">
    <citation type="journal article" date="2018" name="New Phytol.">
        <title>Phylogenomics of Endogonaceae and evolution of mycorrhizas within Mucoromycota.</title>
        <authorList>
            <person name="Chang Y."/>
            <person name="Desiro A."/>
            <person name="Na H."/>
            <person name="Sandor L."/>
            <person name="Lipzen A."/>
            <person name="Clum A."/>
            <person name="Barry K."/>
            <person name="Grigoriev I.V."/>
            <person name="Martin F.M."/>
            <person name="Stajich J.E."/>
            <person name="Smith M.E."/>
            <person name="Bonito G."/>
            <person name="Spatafora J.W."/>
        </authorList>
    </citation>
    <scope>NUCLEOTIDE SEQUENCE [LARGE SCALE GENOMIC DNA]</scope>
    <source>
        <strain evidence="1 2">AD002</strain>
    </source>
</reference>
<proteinExistence type="predicted"/>
<evidence type="ECO:0000313" key="1">
    <source>
        <dbReference type="EMBL" id="RUS28652.1"/>
    </source>
</evidence>
<dbReference type="EMBL" id="RBNJ01006340">
    <property type="protein sequence ID" value="RUS28652.1"/>
    <property type="molecule type" value="Genomic_DNA"/>
</dbReference>
<dbReference type="Proteomes" id="UP000274822">
    <property type="component" value="Unassembled WGS sequence"/>
</dbReference>
<dbReference type="PANTHER" id="PTHR37743">
    <property type="entry name" value="ARM REPEAT SUPERFAMILY PROTEIN"/>
    <property type="match status" value="1"/>
</dbReference>
<name>A0A433QFS4_9FUNG</name>
<comment type="caution">
    <text evidence="1">The sequence shown here is derived from an EMBL/GenBank/DDBJ whole genome shotgun (WGS) entry which is preliminary data.</text>
</comment>
<organism evidence="1 2">
    <name type="scientific">Jimgerdemannia flammicorona</name>
    <dbReference type="NCBI Taxonomy" id="994334"/>
    <lineage>
        <taxon>Eukaryota</taxon>
        <taxon>Fungi</taxon>
        <taxon>Fungi incertae sedis</taxon>
        <taxon>Mucoromycota</taxon>
        <taxon>Mucoromycotina</taxon>
        <taxon>Endogonomycetes</taxon>
        <taxon>Endogonales</taxon>
        <taxon>Endogonaceae</taxon>
        <taxon>Jimgerdemannia</taxon>
    </lineage>
</organism>
<protein>
    <submittedName>
        <fullName evidence="1">Uncharacterized protein</fullName>
    </submittedName>
</protein>
<sequence>MHGHQYLSSHPPTYYATSTSQTPPQTWPLLVPTLITKTYASPSDPTLIRFWSTVAPWLAKSEEGMKRVVGQVLVLMEIQGRLTEELLDTKFDDSALAVQSLLFARLCPLLILKTIPSEAFDEVLTLSTEQMLMVGDFWNGQEDSKHDSVELASSDVSERMLIELVRRSVCSWFDFIAHKRKASLHFNII</sequence>
<keyword evidence="2" id="KW-1185">Reference proteome</keyword>
<accession>A0A433QFS4</accession>
<gene>
    <name evidence="1" type="ORF">BC938DRAFT_481630</name>
</gene>